<feature type="coiled-coil region" evidence="1">
    <location>
        <begin position="75"/>
        <end position="141"/>
    </location>
</feature>
<dbReference type="Proteomes" id="UP001549104">
    <property type="component" value="Unassembled WGS sequence"/>
</dbReference>
<gene>
    <name evidence="5" type="ORF">ABIC55_003443</name>
</gene>
<organism evidence="5 6">
    <name type="scientific">Sporosarcina psychrophila</name>
    <name type="common">Bacillus psychrophilus</name>
    <dbReference type="NCBI Taxonomy" id="1476"/>
    <lineage>
        <taxon>Bacteria</taxon>
        <taxon>Bacillati</taxon>
        <taxon>Bacillota</taxon>
        <taxon>Bacilli</taxon>
        <taxon>Bacillales</taxon>
        <taxon>Caryophanaceae</taxon>
        <taxon>Sporosarcina</taxon>
    </lineage>
</organism>
<keyword evidence="3" id="KW-0472">Membrane</keyword>
<sequence>MEFITTIGSLMFFFALVYLAYHFIRKRKNPLRTLPKKKFYTALIGGFALVGIGSSLTDTSVQDALDKTLEKNTVLVAENKELKSTNAKLQESNDLVNKELSNLNKKLSDSDNLDKELKDQQAAHKEKTEAFEKEIADLKATNTTFATEVDSLKNQVASKSATSTASSSGGSSSSSSSAGTSQQSANVYYKNCTAVRAAGADPVYRGDPGYAKHLDRDGDGVGCE</sequence>
<accession>A0ABV2KB88</accession>
<evidence type="ECO:0000256" key="2">
    <source>
        <dbReference type="SAM" id="MobiDB-lite"/>
    </source>
</evidence>
<evidence type="ECO:0000259" key="4">
    <source>
        <dbReference type="SMART" id="SM00894"/>
    </source>
</evidence>
<dbReference type="SMART" id="SM00894">
    <property type="entry name" value="Excalibur"/>
    <property type="match status" value="1"/>
</dbReference>
<feature type="compositionally biased region" description="Basic and acidic residues" evidence="2">
    <location>
        <begin position="210"/>
        <end position="224"/>
    </location>
</feature>
<feature type="transmembrane region" description="Helical" evidence="3">
    <location>
        <begin position="6"/>
        <end position="24"/>
    </location>
</feature>
<dbReference type="InterPro" id="IPR008613">
    <property type="entry name" value="Excalibur_Ca-bd_domain"/>
</dbReference>
<keyword evidence="3" id="KW-1133">Transmembrane helix</keyword>
<proteinExistence type="predicted"/>
<evidence type="ECO:0000256" key="1">
    <source>
        <dbReference type="SAM" id="Coils"/>
    </source>
</evidence>
<reference evidence="5 6" key="1">
    <citation type="submission" date="2024-06" db="EMBL/GenBank/DDBJ databases">
        <title>Sorghum-associated microbial communities from plants grown in Nebraska, USA.</title>
        <authorList>
            <person name="Schachtman D."/>
        </authorList>
    </citation>
    <scope>NUCLEOTIDE SEQUENCE [LARGE SCALE GENOMIC DNA]</scope>
    <source>
        <strain evidence="5 6">1288</strain>
    </source>
</reference>
<evidence type="ECO:0000313" key="5">
    <source>
        <dbReference type="EMBL" id="MET3658326.1"/>
    </source>
</evidence>
<feature type="region of interest" description="Disordered" evidence="2">
    <location>
        <begin position="200"/>
        <end position="224"/>
    </location>
</feature>
<evidence type="ECO:0000313" key="6">
    <source>
        <dbReference type="Proteomes" id="UP001549104"/>
    </source>
</evidence>
<protein>
    <recommendedName>
        <fullName evidence="4">Excalibur calcium-binding domain-containing protein</fullName>
    </recommendedName>
</protein>
<feature type="transmembrane region" description="Helical" evidence="3">
    <location>
        <begin position="39"/>
        <end position="57"/>
    </location>
</feature>
<feature type="region of interest" description="Disordered" evidence="2">
    <location>
        <begin position="155"/>
        <end position="183"/>
    </location>
</feature>
<dbReference type="EMBL" id="JBEPME010000005">
    <property type="protein sequence ID" value="MET3658326.1"/>
    <property type="molecule type" value="Genomic_DNA"/>
</dbReference>
<feature type="domain" description="Excalibur calcium-binding" evidence="4">
    <location>
        <begin position="188"/>
        <end position="224"/>
    </location>
</feature>
<comment type="caution">
    <text evidence="5">The sequence shown here is derived from an EMBL/GenBank/DDBJ whole genome shotgun (WGS) entry which is preliminary data.</text>
</comment>
<keyword evidence="1" id="KW-0175">Coiled coil</keyword>
<keyword evidence="3" id="KW-0812">Transmembrane</keyword>
<evidence type="ECO:0000256" key="3">
    <source>
        <dbReference type="SAM" id="Phobius"/>
    </source>
</evidence>
<dbReference type="RefSeq" id="WP_354313953.1">
    <property type="nucleotide sequence ID" value="NZ_JBEPME010000005.1"/>
</dbReference>
<dbReference type="Pfam" id="PF05901">
    <property type="entry name" value="Excalibur"/>
    <property type="match status" value="1"/>
</dbReference>
<feature type="compositionally biased region" description="Low complexity" evidence="2">
    <location>
        <begin position="157"/>
        <end position="183"/>
    </location>
</feature>
<name>A0ABV2KB88_SPOPS</name>
<keyword evidence="6" id="KW-1185">Reference proteome</keyword>